<dbReference type="PROSITE" id="PS50111">
    <property type="entry name" value="CHEMOTAXIS_TRANSDUC_2"/>
    <property type="match status" value="1"/>
</dbReference>
<reference evidence="8" key="1">
    <citation type="submission" date="2016-10" db="EMBL/GenBank/DDBJ databases">
        <title>Agrobacterium Ti plasmids: Classification based on T-DNA and Vir regions organization.</title>
        <authorList>
            <person name="Nabi N."/>
            <person name="Vial L."/>
            <person name="Ben Hafsa A."/>
            <person name="Chapulliot D."/>
            <person name="Berard A."/>
            <person name="Chauveau A."/>
            <person name="Le Paslier M.-C."/>
            <person name="Harzallah Skhiri F."/>
            <person name="Brunel D."/>
            <person name="Nesme X."/>
            <person name="Chaouachi M."/>
        </authorList>
    </citation>
    <scope>NUCLEOTIDE SEQUENCE</scope>
    <source>
        <strain evidence="8">26-59</strain>
        <plasmid evidence="8">pRi_26-59</plasmid>
    </source>
</reference>
<dbReference type="InterPro" id="IPR051310">
    <property type="entry name" value="MCP_chemotaxis"/>
</dbReference>
<feature type="coiled-coil region" evidence="5">
    <location>
        <begin position="501"/>
        <end position="553"/>
    </location>
</feature>
<dbReference type="FunFam" id="1.10.287.950:FF:000001">
    <property type="entry name" value="Methyl-accepting chemotaxis sensory transducer"/>
    <property type="match status" value="1"/>
</dbReference>
<dbReference type="SMART" id="SM00283">
    <property type="entry name" value="MA"/>
    <property type="match status" value="1"/>
</dbReference>
<dbReference type="PRINTS" id="PR00260">
    <property type="entry name" value="CHEMTRNSDUCR"/>
</dbReference>
<feature type="domain" description="HAMP" evidence="7">
    <location>
        <begin position="376"/>
        <end position="429"/>
    </location>
</feature>
<evidence type="ECO:0000256" key="4">
    <source>
        <dbReference type="PROSITE-ProRule" id="PRU00284"/>
    </source>
</evidence>
<feature type="domain" description="Methyl-accepting transducer" evidence="6">
    <location>
        <begin position="514"/>
        <end position="743"/>
    </location>
</feature>
<dbReference type="SUPFAM" id="SSF58104">
    <property type="entry name" value="Methyl-accepting chemotaxis protein (MCP) signaling domain"/>
    <property type="match status" value="1"/>
</dbReference>
<dbReference type="GO" id="GO:0007165">
    <property type="term" value="P:signal transduction"/>
    <property type="evidence" value="ECO:0007669"/>
    <property type="project" value="UniProtKB-KW"/>
</dbReference>
<evidence type="ECO:0008006" key="9">
    <source>
        <dbReference type="Google" id="ProtNLM"/>
    </source>
</evidence>
<dbReference type="CDD" id="cd06225">
    <property type="entry name" value="HAMP"/>
    <property type="match status" value="1"/>
</dbReference>
<organism evidence="8">
    <name type="scientific">Rhizobium rhizogenes</name>
    <name type="common">Agrobacterium rhizogenes</name>
    <dbReference type="NCBI Taxonomy" id="359"/>
    <lineage>
        <taxon>Bacteria</taxon>
        <taxon>Pseudomonadati</taxon>
        <taxon>Pseudomonadota</taxon>
        <taxon>Alphaproteobacteria</taxon>
        <taxon>Hyphomicrobiales</taxon>
        <taxon>Rhizobiaceae</taxon>
        <taxon>Rhizobium/Agrobacterium group</taxon>
        <taxon>Rhizobium</taxon>
    </lineage>
</organism>
<dbReference type="InterPro" id="IPR003660">
    <property type="entry name" value="HAMP_dom"/>
</dbReference>
<comment type="subcellular location">
    <subcellularLocation>
        <location evidence="1">Membrane</location>
    </subcellularLocation>
</comment>
<dbReference type="PROSITE" id="PS50885">
    <property type="entry name" value="HAMP"/>
    <property type="match status" value="2"/>
</dbReference>
<sequence length="772" mass="82598">MMISNCLTRNGFKMQIFHNALQLSHRMRSIKAKFAVVIIGTAIVSCASVGALSYQIGKNGLIEASKIRLEAIAANQSKALRAYDERVEQTLTEIAQSQSLGEMTEQAGKAIAMSDAKIREAFQDMSKSPAQRAAFDGSTVKMLYAVKHSSVHGPLFSAWKNADLSDIFVIDNNGQVVYTVTKGPEFMAAVQDSQNAALKSLFASSIAGPADQVYRTGFVSFKSEESDVSAFLAKPLANVVWGSVVKRGTVVIRIAPAKLLALISPEGLGRSVDEAFLIAADGTLRAGNVAAENGVPPELLKAANEQKNGSVFADGAHGSNFYSYVPVTLFGQPHLLVIGQSKANVVSSANELAKRAALTALAVLFGMGIVGYIFSSRLTKPLADITGLMNRLNNGDQAIEIRSVSRSDEIGIMARALESFRQGAVDKVRMEEEAIQRNRQIEEERQLRETDREKSAAELEHAVSALAAGLKNLADGRLDHRIATPFAPSLDQLRKDFNGSMMRLQATMRQIRDNVEMIQGNGNQMAEAAEDLAKRTEQQAASLEETAAAVDEITVTVRSSAERAKDADQIVRQAKQSADSSGSVVSNAVDAMGRIEEASRQIEQIIGVIDEIAFQTNLLALNAGVEAARAGDAGKGFAVVAQEVRELAQRSAKAAKEIKVLINKSTAEVNTGSHLVQETGSVLAKISSQIVTISQHVETIARGSHDQSSALQGVNSTVNQMDQMTQHNAAMVEETTAASRELASQADGLLALVQHFQIGGEDEAALAHSRAA</sequence>
<dbReference type="CDD" id="cd11386">
    <property type="entry name" value="MCP_signal"/>
    <property type="match status" value="1"/>
</dbReference>
<dbReference type="SMART" id="SM00304">
    <property type="entry name" value="HAMP"/>
    <property type="match status" value="2"/>
</dbReference>
<dbReference type="InterPro" id="IPR004089">
    <property type="entry name" value="MCPsignal_dom"/>
</dbReference>
<geneLocation type="plasmid" evidence="8">
    <name>pRi_26-59</name>
</geneLocation>
<dbReference type="GO" id="GO:0004888">
    <property type="term" value="F:transmembrane signaling receptor activity"/>
    <property type="evidence" value="ECO:0007669"/>
    <property type="project" value="InterPro"/>
</dbReference>
<feature type="domain" description="HAMP" evidence="7">
    <location>
        <begin position="457"/>
        <end position="509"/>
    </location>
</feature>
<evidence type="ECO:0000256" key="2">
    <source>
        <dbReference type="ARBA" id="ARBA00022500"/>
    </source>
</evidence>
<dbReference type="SUPFAM" id="SSF158472">
    <property type="entry name" value="HAMP domain-like"/>
    <property type="match status" value="1"/>
</dbReference>
<keyword evidence="5" id="KW-0175">Coiled coil</keyword>
<evidence type="ECO:0000256" key="1">
    <source>
        <dbReference type="ARBA" id="ARBA00004370"/>
    </source>
</evidence>
<keyword evidence="8" id="KW-0614">Plasmid</keyword>
<keyword evidence="4" id="KW-0807">Transducer</keyword>
<dbReference type="Pfam" id="PF00015">
    <property type="entry name" value="MCPsignal"/>
    <property type="match status" value="1"/>
</dbReference>
<evidence type="ECO:0000313" key="8">
    <source>
        <dbReference type="EMBL" id="ASK42087.1"/>
    </source>
</evidence>
<dbReference type="PANTHER" id="PTHR43531">
    <property type="entry name" value="PROTEIN ICFG"/>
    <property type="match status" value="1"/>
</dbReference>
<dbReference type="EMBL" id="KY000033">
    <property type="protein sequence ID" value="ASK42087.1"/>
    <property type="molecule type" value="Genomic_DNA"/>
</dbReference>
<proteinExistence type="inferred from homology"/>
<evidence type="ECO:0000259" key="7">
    <source>
        <dbReference type="PROSITE" id="PS50885"/>
    </source>
</evidence>
<name>A0A2Z2PGL9_RHIRH</name>
<protein>
    <recommendedName>
        <fullName evidence="9">Methyl-accepting chemotaxis protein</fullName>
    </recommendedName>
</protein>
<keyword evidence="2" id="KW-0145">Chemotaxis</keyword>
<evidence type="ECO:0000259" key="6">
    <source>
        <dbReference type="PROSITE" id="PS50111"/>
    </source>
</evidence>
<dbReference type="GO" id="GO:0016020">
    <property type="term" value="C:membrane"/>
    <property type="evidence" value="ECO:0007669"/>
    <property type="project" value="UniProtKB-SubCell"/>
</dbReference>
<evidence type="ECO:0000256" key="5">
    <source>
        <dbReference type="SAM" id="Coils"/>
    </source>
</evidence>
<dbReference type="InterPro" id="IPR004090">
    <property type="entry name" value="Chemotax_Me-accpt_rcpt"/>
</dbReference>
<evidence type="ECO:0000256" key="3">
    <source>
        <dbReference type="ARBA" id="ARBA00029447"/>
    </source>
</evidence>
<accession>A0A2Z2PGL9</accession>
<dbReference type="AlphaFoldDB" id="A0A2Z2PGL9"/>
<dbReference type="Gene3D" id="1.10.287.950">
    <property type="entry name" value="Methyl-accepting chemotaxis protein"/>
    <property type="match status" value="1"/>
</dbReference>
<dbReference type="Pfam" id="PF00672">
    <property type="entry name" value="HAMP"/>
    <property type="match status" value="1"/>
</dbReference>
<dbReference type="Gene3D" id="6.10.340.10">
    <property type="match status" value="1"/>
</dbReference>
<dbReference type="GO" id="GO:0006935">
    <property type="term" value="P:chemotaxis"/>
    <property type="evidence" value="ECO:0007669"/>
    <property type="project" value="UniProtKB-KW"/>
</dbReference>
<comment type="similarity">
    <text evidence="3">Belongs to the methyl-accepting chemotaxis (MCP) protein family.</text>
</comment>
<dbReference type="PANTHER" id="PTHR43531:SF11">
    <property type="entry name" value="METHYL-ACCEPTING CHEMOTAXIS PROTEIN 3"/>
    <property type="match status" value="1"/>
</dbReference>